<evidence type="ECO:0000259" key="1">
    <source>
        <dbReference type="PROSITE" id="PS50943"/>
    </source>
</evidence>
<evidence type="ECO:0000313" key="2">
    <source>
        <dbReference type="EMBL" id="MFC6792545.1"/>
    </source>
</evidence>
<proteinExistence type="predicted"/>
<name>A0ABW2BQM8_9HYPH</name>
<sequence>MIARSPKDGPYRIHCPEETTLQQIADALGVSTNAFNTGLKTHLFFTDPDGSEWFLFQEPISAVRVRRVRAQTVEQDAREPPPNDTTIAEFFAKNWNEPQGQALAAIIESLLKAHLSLSAERLSD</sequence>
<dbReference type="RefSeq" id="WP_378974545.1">
    <property type="nucleotide sequence ID" value="NZ_JBHSWN010000001.1"/>
</dbReference>
<gene>
    <name evidence="2" type="ORF">ACFQE0_25080</name>
</gene>
<accession>A0ABW2BQM8</accession>
<comment type="caution">
    <text evidence="2">The sequence shown here is derived from an EMBL/GenBank/DDBJ whole genome shotgun (WGS) entry which is preliminary data.</text>
</comment>
<protein>
    <recommendedName>
        <fullName evidence="1">HTH cro/C1-type domain-containing protein</fullName>
    </recommendedName>
</protein>
<reference evidence="3" key="1">
    <citation type="journal article" date="2019" name="Int. J. Syst. Evol. Microbiol.">
        <title>The Global Catalogue of Microorganisms (GCM) 10K type strain sequencing project: providing services to taxonomists for standard genome sequencing and annotation.</title>
        <authorList>
            <consortium name="The Broad Institute Genomics Platform"/>
            <consortium name="The Broad Institute Genome Sequencing Center for Infectious Disease"/>
            <person name="Wu L."/>
            <person name="Ma J."/>
        </authorList>
    </citation>
    <scope>NUCLEOTIDE SEQUENCE [LARGE SCALE GENOMIC DNA]</scope>
    <source>
        <strain evidence="3">CCUG 48316</strain>
    </source>
</reference>
<evidence type="ECO:0000313" key="3">
    <source>
        <dbReference type="Proteomes" id="UP001596292"/>
    </source>
</evidence>
<dbReference type="InterPro" id="IPR001387">
    <property type="entry name" value="Cro/C1-type_HTH"/>
</dbReference>
<dbReference type="PROSITE" id="PS50943">
    <property type="entry name" value="HTH_CROC1"/>
    <property type="match status" value="1"/>
</dbReference>
<dbReference type="EMBL" id="JBHSWN010000001">
    <property type="protein sequence ID" value="MFC6792545.1"/>
    <property type="molecule type" value="Genomic_DNA"/>
</dbReference>
<dbReference type="Proteomes" id="UP001596292">
    <property type="component" value="Unassembled WGS sequence"/>
</dbReference>
<organism evidence="2 3">
    <name type="scientific">Methylobacterium komagatae</name>
    <dbReference type="NCBI Taxonomy" id="374425"/>
    <lineage>
        <taxon>Bacteria</taxon>
        <taxon>Pseudomonadati</taxon>
        <taxon>Pseudomonadota</taxon>
        <taxon>Alphaproteobacteria</taxon>
        <taxon>Hyphomicrobiales</taxon>
        <taxon>Methylobacteriaceae</taxon>
        <taxon>Methylobacterium</taxon>
    </lineage>
</organism>
<keyword evidence="3" id="KW-1185">Reference proteome</keyword>
<feature type="domain" description="HTH cro/C1-type" evidence="1">
    <location>
        <begin position="19"/>
        <end position="35"/>
    </location>
</feature>